<dbReference type="PANTHER" id="PTHR30270:SF0">
    <property type="entry name" value="THIAMINE-MONOPHOSPHATE KINASE"/>
    <property type="match status" value="1"/>
</dbReference>
<dbReference type="Gene3D" id="3.30.1330.10">
    <property type="entry name" value="PurM-like, N-terminal domain"/>
    <property type="match status" value="1"/>
</dbReference>
<feature type="binding site" evidence="2">
    <location>
        <position position="29"/>
    </location>
    <ligand>
        <name>Mg(2+)</name>
        <dbReference type="ChEBI" id="CHEBI:18420"/>
        <label>4</label>
    </ligand>
</feature>
<dbReference type="InterPro" id="IPR010918">
    <property type="entry name" value="PurM-like_C_dom"/>
</dbReference>
<feature type="binding site" evidence="2">
    <location>
        <position position="154"/>
    </location>
    <ligand>
        <name>ATP</name>
        <dbReference type="ChEBI" id="CHEBI:30616"/>
    </ligand>
</feature>
<feature type="binding site" evidence="2">
    <location>
        <position position="29"/>
    </location>
    <ligand>
        <name>Mg(2+)</name>
        <dbReference type="ChEBI" id="CHEBI:18420"/>
        <label>3</label>
    </ligand>
</feature>
<keyword evidence="2" id="KW-0479">Metal-binding</keyword>
<dbReference type="GO" id="GO:0009228">
    <property type="term" value="P:thiamine biosynthetic process"/>
    <property type="evidence" value="ECO:0007669"/>
    <property type="project" value="UniProtKB-KW"/>
</dbReference>
<keyword evidence="6" id="KW-1185">Reference proteome</keyword>
<dbReference type="GO" id="GO:0009229">
    <property type="term" value="P:thiamine diphosphate biosynthetic process"/>
    <property type="evidence" value="ECO:0007669"/>
    <property type="project" value="UniProtKB-UniRule"/>
</dbReference>
<evidence type="ECO:0000313" key="6">
    <source>
        <dbReference type="Proteomes" id="UP000188181"/>
    </source>
</evidence>
<dbReference type="InterPro" id="IPR016188">
    <property type="entry name" value="PurM-like_N"/>
</dbReference>
<keyword evidence="2" id="KW-0460">Magnesium</keyword>
<keyword evidence="2" id="KW-0547">Nucleotide-binding</keyword>
<feature type="binding site" evidence="2">
    <location>
        <position position="201"/>
    </location>
    <ligand>
        <name>Mg(2+)</name>
        <dbReference type="ChEBI" id="CHEBI:18420"/>
        <label>3</label>
    </ligand>
</feature>
<reference evidence="6" key="1">
    <citation type="submission" date="2017-02" db="EMBL/GenBank/DDBJ databases">
        <title>Comparative genomics and description of representatives of a novel lineage of planctomycetes thriving in anoxic sediments.</title>
        <authorList>
            <person name="Spring S."/>
            <person name="Bunk B."/>
            <person name="Sproer C."/>
        </authorList>
    </citation>
    <scope>NUCLEOTIDE SEQUENCE [LARGE SCALE GENOMIC DNA]</scope>
    <source>
        <strain evidence="6">SM-Chi-D1</strain>
    </source>
</reference>
<dbReference type="SUPFAM" id="SSF56042">
    <property type="entry name" value="PurM C-terminal domain-like"/>
    <property type="match status" value="1"/>
</dbReference>
<feature type="binding site" evidence="2">
    <location>
        <position position="45"/>
    </location>
    <ligand>
        <name>Mg(2+)</name>
        <dbReference type="ChEBI" id="CHEBI:18420"/>
        <label>1</label>
    </ligand>
</feature>
<feature type="binding site" evidence="2">
    <location>
        <position position="76"/>
    </location>
    <ligand>
        <name>Mg(2+)</name>
        <dbReference type="ChEBI" id="CHEBI:18420"/>
        <label>3</label>
    </ligand>
</feature>
<comment type="function">
    <text evidence="2">Catalyzes the ATP-dependent phosphorylation of thiamine-monophosphate (TMP) to form thiamine-pyrophosphate (TPP), the active form of vitamin B1.</text>
</comment>
<comment type="similarity">
    <text evidence="2">Belongs to the thiamine-monophosphate kinase family.</text>
</comment>
<feature type="binding site" evidence="2">
    <location>
        <position position="203"/>
    </location>
    <ligand>
        <name>ATP</name>
        <dbReference type="ChEBI" id="CHEBI:30616"/>
    </ligand>
</feature>
<keyword evidence="2" id="KW-0067">ATP-binding</keyword>
<dbReference type="InterPro" id="IPR006283">
    <property type="entry name" value="ThiL-like"/>
</dbReference>
<evidence type="ECO:0000259" key="4">
    <source>
        <dbReference type="Pfam" id="PF02769"/>
    </source>
</evidence>
<dbReference type="PANTHER" id="PTHR30270">
    <property type="entry name" value="THIAMINE-MONOPHOSPHATE KINASE"/>
    <property type="match status" value="1"/>
</dbReference>
<keyword evidence="1 2" id="KW-0784">Thiamine biosynthesis</keyword>
<feature type="binding site" evidence="2">
    <location>
        <position position="44"/>
    </location>
    <ligand>
        <name>Mg(2+)</name>
        <dbReference type="ChEBI" id="CHEBI:18420"/>
        <label>4</label>
    </ligand>
</feature>
<dbReference type="InterPro" id="IPR036921">
    <property type="entry name" value="PurM-like_N_sf"/>
</dbReference>
<feature type="binding site" evidence="2">
    <location>
        <begin position="123"/>
        <end position="124"/>
    </location>
    <ligand>
        <name>ATP</name>
        <dbReference type="ChEBI" id="CHEBI:30616"/>
    </ligand>
</feature>
<accession>A0A1Q2MC45</accession>
<dbReference type="Pfam" id="PF02769">
    <property type="entry name" value="AIRS_C"/>
    <property type="match status" value="1"/>
</dbReference>
<feature type="binding site" evidence="2">
    <location>
        <position position="204"/>
    </location>
    <ligand>
        <name>Mg(2+)</name>
        <dbReference type="ChEBI" id="CHEBI:18420"/>
        <label>5</label>
    </ligand>
</feature>
<feature type="binding site" evidence="2">
    <location>
        <position position="46"/>
    </location>
    <ligand>
        <name>Mg(2+)</name>
        <dbReference type="ChEBI" id="CHEBI:18420"/>
        <label>1</label>
    </ligand>
</feature>
<comment type="pathway">
    <text evidence="2">Cofactor biosynthesis; thiamine diphosphate biosynthesis; thiamine diphosphate from thiamine phosphate: step 1/1.</text>
</comment>
<dbReference type="Proteomes" id="UP000188181">
    <property type="component" value="Chromosome"/>
</dbReference>
<dbReference type="Pfam" id="PF00586">
    <property type="entry name" value="AIRS"/>
    <property type="match status" value="1"/>
</dbReference>
<name>A0A1Q2MC45_9BACT</name>
<keyword evidence="2 5" id="KW-0418">Kinase</keyword>
<dbReference type="STRING" id="1851148.SMSP2_00620"/>
<protein>
    <recommendedName>
        <fullName evidence="2">Thiamine-monophosphate kinase</fullName>
        <shortName evidence="2">TMP kinase</shortName>
        <shortName evidence="2">Thiamine-phosphate kinase</shortName>
        <ecNumber evidence="2">2.7.4.16</ecNumber>
    </recommendedName>
</protein>
<feature type="binding site" evidence="2">
    <location>
        <position position="301"/>
    </location>
    <ligand>
        <name>substrate</name>
    </ligand>
</feature>
<keyword evidence="2 5" id="KW-0808">Transferase</keyword>
<feature type="binding site" evidence="2">
    <location>
        <position position="53"/>
    </location>
    <ligand>
        <name>substrate</name>
    </ligand>
</feature>
<feature type="binding site" evidence="2">
    <location>
        <position position="76"/>
    </location>
    <ligand>
        <name>Mg(2+)</name>
        <dbReference type="ChEBI" id="CHEBI:18420"/>
        <label>4</label>
    </ligand>
</feature>
<dbReference type="InterPro" id="IPR036676">
    <property type="entry name" value="PurM-like_C_sf"/>
</dbReference>
<evidence type="ECO:0000256" key="2">
    <source>
        <dbReference type="HAMAP-Rule" id="MF_02128"/>
    </source>
</evidence>
<comment type="catalytic activity">
    <reaction evidence="2">
        <text>thiamine phosphate + ATP = thiamine diphosphate + ADP</text>
        <dbReference type="Rhea" id="RHEA:15913"/>
        <dbReference type="ChEBI" id="CHEBI:30616"/>
        <dbReference type="ChEBI" id="CHEBI:37575"/>
        <dbReference type="ChEBI" id="CHEBI:58937"/>
        <dbReference type="ChEBI" id="CHEBI:456216"/>
        <dbReference type="EC" id="2.7.4.16"/>
    </reaction>
</comment>
<feature type="binding site" evidence="2">
    <location>
        <position position="246"/>
    </location>
    <ligand>
        <name>substrate</name>
    </ligand>
</feature>
<dbReference type="OrthoDB" id="9802811at2"/>
<dbReference type="GO" id="GO:0009030">
    <property type="term" value="F:thiamine-phosphate kinase activity"/>
    <property type="evidence" value="ECO:0007669"/>
    <property type="project" value="UniProtKB-UniRule"/>
</dbReference>
<dbReference type="KEGG" id="pbas:SMSP2_00620"/>
<dbReference type="RefSeq" id="WP_146682552.1">
    <property type="nucleotide sequence ID" value="NZ_CP019646.1"/>
</dbReference>
<sequence>MSSESKITEYFAAAQQLDPVRFPIGIGDDMAQICTEDIKSVLVTTDMLLDGTHFDLSGGDRLELVGYKSMAASLSDCAAMASIPVAAVVSVALPAGFGEDKLKRLHAGILDAASRYNCPLIGGDITGWKSSDDRLAVSVTMFSKLPLGAEPIKRSTAQPGDRIYVTGSLGGSIRGRHLEFTPRIEEALRLRGLAKITAMMDISDGLSTDLNHICRLSGVGAVVYAEKIPVSSLPDVDLSSALNDGEDFELLFTVAAKDSGGLESGWKMPAKITCIGEVTDKKDVMIEFPDGRIEPLRAGGYDHLNKE</sequence>
<feature type="binding site" evidence="2">
    <location>
        <position position="46"/>
    </location>
    <ligand>
        <name>Mg(2+)</name>
        <dbReference type="ChEBI" id="CHEBI:18420"/>
        <label>2</label>
    </ligand>
</feature>
<feature type="domain" description="PurM-like N-terminal" evidence="3">
    <location>
        <begin position="27"/>
        <end position="142"/>
    </location>
</feature>
<dbReference type="Gene3D" id="3.90.650.10">
    <property type="entry name" value="PurM-like C-terminal domain"/>
    <property type="match status" value="1"/>
</dbReference>
<dbReference type="GO" id="GO:0000287">
    <property type="term" value="F:magnesium ion binding"/>
    <property type="evidence" value="ECO:0007669"/>
    <property type="project" value="UniProtKB-UniRule"/>
</dbReference>
<proteinExistence type="inferred from homology"/>
<feature type="domain" description="PurM-like C-terminal" evidence="4">
    <location>
        <begin position="174"/>
        <end position="283"/>
    </location>
</feature>
<dbReference type="UniPathway" id="UPA00060">
    <property type="reaction ID" value="UER00142"/>
</dbReference>
<dbReference type="GO" id="GO:0005524">
    <property type="term" value="F:ATP binding"/>
    <property type="evidence" value="ECO:0007669"/>
    <property type="project" value="UniProtKB-UniRule"/>
</dbReference>
<dbReference type="CDD" id="cd02194">
    <property type="entry name" value="ThiL"/>
    <property type="match status" value="1"/>
</dbReference>
<evidence type="ECO:0000313" key="5">
    <source>
        <dbReference type="EMBL" id="AQQ70276.1"/>
    </source>
</evidence>
<organism evidence="5 6">
    <name type="scientific">Limihaloglobus sulfuriphilus</name>
    <dbReference type="NCBI Taxonomy" id="1851148"/>
    <lineage>
        <taxon>Bacteria</taxon>
        <taxon>Pseudomonadati</taxon>
        <taxon>Planctomycetota</taxon>
        <taxon>Phycisphaerae</taxon>
        <taxon>Sedimentisphaerales</taxon>
        <taxon>Sedimentisphaeraceae</taxon>
        <taxon>Limihaloglobus</taxon>
    </lineage>
</organism>
<comment type="miscellaneous">
    <text evidence="2">Reaction mechanism of ThiL seems to utilize a direct, inline transfer of the gamma-phosphate of ATP to TMP rather than a phosphorylated enzyme intermediate.</text>
</comment>
<dbReference type="SUPFAM" id="SSF55326">
    <property type="entry name" value="PurM N-terminal domain-like"/>
    <property type="match status" value="1"/>
</dbReference>
<gene>
    <name evidence="2 5" type="primary">thiL</name>
    <name evidence="5" type="ORF">SMSP2_00620</name>
</gene>
<dbReference type="AlphaFoldDB" id="A0A1Q2MC45"/>
<feature type="binding site" evidence="2">
    <location>
        <position position="124"/>
    </location>
    <ligand>
        <name>Mg(2+)</name>
        <dbReference type="ChEBI" id="CHEBI:18420"/>
        <label>1</label>
    </ligand>
</feature>
<dbReference type="EMBL" id="CP019646">
    <property type="protein sequence ID" value="AQQ70276.1"/>
    <property type="molecule type" value="Genomic_DNA"/>
</dbReference>
<feature type="binding site" evidence="2">
    <location>
        <position position="76"/>
    </location>
    <ligand>
        <name>Mg(2+)</name>
        <dbReference type="ChEBI" id="CHEBI:18420"/>
        <label>2</label>
    </ligand>
</feature>
<dbReference type="PIRSF" id="PIRSF005303">
    <property type="entry name" value="Thiam_monoph_kin"/>
    <property type="match status" value="1"/>
</dbReference>
<evidence type="ECO:0000259" key="3">
    <source>
        <dbReference type="Pfam" id="PF00586"/>
    </source>
</evidence>
<dbReference type="HAMAP" id="MF_02128">
    <property type="entry name" value="TMP_kinase"/>
    <property type="match status" value="1"/>
</dbReference>
<evidence type="ECO:0000256" key="1">
    <source>
        <dbReference type="ARBA" id="ARBA00022977"/>
    </source>
</evidence>
<dbReference type="EC" id="2.7.4.16" evidence="2"/>
<comment type="caution">
    <text evidence="2">Lacks conserved residue(s) required for the propagation of feature annotation.</text>
</comment>